<evidence type="ECO:0000313" key="5">
    <source>
        <dbReference type="EMBL" id="RCI02563.1"/>
    </source>
</evidence>
<dbReference type="Proteomes" id="UP000253551">
    <property type="component" value="Unassembled WGS sequence"/>
</dbReference>
<feature type="region of interest" description="Disordered" evidence="4">
    <location>
        <begin position="1"/>
        <end position="54"/>
    </location>
</feature>
<comment type="caution">
    <text evidence="5">The sequence shown here is derived from an EMBL/GenBank/DDBJ whole genome shotgun (WGS) entry which is preliminary data.</text>
</comment>
<protein>
    <recommendedName>
        <fullName evidence="7">U3 small nucleolar RNA-associated protein 14</fullName>
    </recommendedName>
</protein>
<sequence length="609" mass="68967">AEDGEGFIDLSQMLEGGLQTKKRTRKDQDEPKKRLKERNEAYKENEFNLTTHEDKDDQKISLEDLMSTVQNEAGLGSLKEGVETLVGKGKHMTRRALDAPLAKRVQDRMERQVASATANEEISKWQPTVQMNRRAEHLSFPLREESPYAKDGGTSASMANKFKAETTLEKQISEALASAGMKDEELEAFEALKLNKLSVEEVAERRKELRMMRELMFRHEIKNKRLKKIKSKSYRKLKRLEKGKLDSQVKEDNLEHDMEEGDEKMQSAMSRAEERMTLKHKNTSQWAKRALARGGQDEGTREAIMEQLRRGEELKKKMDGSESESEDDDRSISEQIGDLKRDIEEDTQPKKGLLSMKFMQDAAKRQEGATLNEIEAFEKEWLAPESDKEENDNSAIISNNPGRMAFGAKAKKPTKKVVENTAVVSDSEDAKPAESNGKTENNTEEDDSSALMVHKSNMTFNQRELVARAFANDDVVAEFEEEKLAEIAEDGDKEEDLTLPGWGSWGGSGVKVKKNKKKIIKVTKGLAAEKRRDAKLARVIISEKANAKTDKYQATGVPFPFKTIEQYERSLNTPVGKEWNTSQTFSKMTKPRVLTKLGKVIDPLSVPFL</sequence>
<evidence type="ECO:0008006" key="7">
    <source>
        <dbReference type="Google" id="ProtNLM"/>
    </source>
</evidence>
<keyword evidence="2" id="KW-0597">Phosphoprotein</keyword>
<dbReference type="InterPro" id="IPR006709">
    <property type="entry name" value="SSU_processome_Utp14"/>
</dbReference>
<reference evidence="5 6" key="1">
    <citation type="journal article" date="2018" name="G3 (Bethesda)">
        <title>Phylogenetic and Phylogenomic Definition of Rhizopus Species.</title>
        <authorList>
            <person name="Gryganskyi A.P."/>
            <person name="Golan J."/>
            <person name="Dolatabadi S."/>
            <person name="Mondo S."/>
            <person name="Robb S."/>
            <person name="Idnurm A."/>
            <person name="Muszewska A."/>
            <person name="Steczkiewicz K."/>
            <person name="Masonjones S."/>
            <person name="Liao H.L."/>
            <person name="Gajdeczka M.T."/>
            <person name="Anike F."/>
            <person name="Vuek A."/>
            <person name="Anishchenko I.M."/>
            <person name="Voigt K."/>
            <person name="de Hoog G.S."/>
            <person name="Smith M.E."/>
            <person name="Heitman J."/>
            <person name="Vilgalys R."/>
            <person name="Stajich J.E."/>
        </authorList>
    </citation>
    <scope>NUCLEOTIDE SEQUENCE [LARGE SCALE GENOMIC DNA]</scope>
    <source>
        <strain evidence="5 6">LSU 92-RS-03</strain>
    </source>
</reference>
<keyword evidence="3" id="KW-0539">Nucleus</keyword>
<evidence type="ECO:0000256" key="4">
    <source>
        <dbReference type="SAM" id="MobiDB-lite"/>
    </source>
</evidence>
<feature type="non-terminal residue" evidence="5">
    <location>
        <position position="1"/>
    </location>
</feature>
<proteinExistence type="predicted"/>
<dbReference type="GO" id="GO:0006364">
    <property type="term" value="P:rRNA processing"/>
    <property type="evidence" value="ECO:0007669"/>
    <property type="project" value="InterPro"/>
</dbReference>
<feature type="compositionally biased region" description="Basic and acidic residues" evidence="4">
    <location>
        <begin position="337"/>
        <end position="349"/>
    </location>
</feature>
<accession>A0A367KK09</accession>
<feature type="compositionally biased region" description="Basic and acidic residues" evidence="4">
    <location>
        <begin position="26"/>
        <end position="54"/>
    </location>
</feature>
<dbReference type="EMBL" id="PJQM01001344">
    <property type="protein sequence ID" value="RCI02563.1"/>
    <property type="molecule type" value="Genomic_DNA"/>
</dbReference>
<comment type="subcellular location">
    <subcellularLocation>
        <location evidence="1">Nucleus</location>
        <location evidence="1">Nucleolus</location>
    </subcellularLocation>
</comment>
<evidence type="ECO:0000256" key="3">
    <source>
        <dbReference type="ARBA" id="ARBA00023242"/>
    </source>
</evidence>
<dbReference type="GO" id="GO:0032040">
    <property type="term" value="C:small-subunit processome"/>
    <property type="evidence" value="ECO:0007669"/>
    <property type="project" value="InterPro"/>
</dbReference>
<dbReference type="PANTHER" id="PTHR14150:SF12">
    <property type="entry name" value="U3 SMALL NUCLEOLAR RNA-ASSOCIATED PROTEIN 14 HOMOLOG A"/>
    <property type="match status" value="1"/>
</dbReference>
<dbReference type="PANTHER" id="PTHR14150">
    <property type="entry name" value="U3 SMALL NUCLEOLAR RNA-ASSOCIATED PROTEIN 14"/>
    <property type="match status" value="1"/>
</dbReference>
<feature type="region of interest" description="Disordered" evidence="4">
    <location>
        <begin position="381"/>
        <end position="448"/>
    </location>
</feature>
<dbReference type="Pfam" id="PF04615">
    <property type="entry name" value="Utp14"/>
    <property type="match status" value="1"/>
</dbReference>
<evidence type="ECO:0000256" key="2">
    <source>
        <dbReference type="ARBA" id="ARBA00022553"/>
    </source>
</evidence>
<dbReference type="OrthoDB" id="277439at2759"/>
<organism evidence="5 6">
    <name type="scientific">Rhizopus stolonifer</name>
    <name type="common">Rhizopus nigricans</name>
    <dbReference type="NCBI Taxonomy" id="4846"/>
    <lineage>
        <taxon>Eukaryota</taxon>
        <taxon>Fungi</taxon>
        <taxon>Fungi incertae sedis</taxon>
        <taxon>Mucoromycota</taxon>
        <taxon>Mucoromycotina</taxon>
        <taxon>Mucoromycetes</taxon>
        <taxon>Mucorales</taxon>
        <taxon>Mucorineae</taxon>
        <taxon>Rhizopodaceae</taxon>
        <taxon>Rhizopus</taxon>
    </lineage>
</organism>
<evidence type="ECO:0000256" key="1">
    <source>
        <dbReference type="ARBA" id="ARBA00004604"/>
    </source>
</evidence>
<feature type="region of interest" description="Disordered" evidence="4">
    <location>
        <begin position="290"/>
        <end position="352"/>
    </location>
</feature>
<name>A0A367KK09_RHIST</name>
<keyword evidence="6" id="KW-1185">Reference proteome</keyword>
<feature type="compositionally biased region" description="Basic and acidic residues" evidence="4">
    <location>
        <begin position="295"/>
        <end position="320"/>
    </location>
</feature>
<gene>
    <name evidence="5" type="ORF">CU098_011407</name>
</gene>
<dbReference type="STRING" id="4846.A0A367KK09"/>
<dbReference type="AlphaFoldDB" id="A0A367KK09"/>
<evidence type="ECO:0000313" key="6">
    <source>
        <dbReference type="Proteomes" id="UP000253551"/>
    </source>
</evidence>